<dbReference type="FunFam" id="2.60.40.60:FF:000104">
    <property type="entry name" value="cadherin-23 isoform X1"/>
    <property type="match status" value="2"/>
</dbReference>
<feature type="domain" description="Cadherin" evidence="16">
    <location>
        <begin position="2478"/>
        <end position="2581"/>
    </location>
</feature>
<dbReference type="PRINTS" id="PR00205">
    <property type="entry name" value="CADHERIN"/>
</dbReference>
<feature type="region of interest" description="Disordered" evidence="13">
    <location>
        <begin position="3748"/>
        <end position="3770"/>
    </location>
</feature>
<feature type="domain" description="Cadherin" evidence="16">
    <location>
        <begin position="897"/>
        <end position="994"/>
    </location>
</feature>
<feature type="domain" description="Cadherin" evidence="16">
    <location>
        <begin position="2902"/>
        <end position="3004"/>
    </location>
</feature>
<dbReference type="GO" id="GO:0016477">
    <property type="term" value="P:cell migration"/>
    <property type="evidence" value="ECO:0007669"/>
    <property type="project" value="TreeGrafter"/>
</dbReference>
<feature type="domain" description="Cadherin" evidence="16">
    <location>
        <begin position="2582"/>
        <end position="2688"/>
    </location>
</feature>
<feature type="domain" description="Cadherin" evidence="16">
    <location>
        <begin position="2057"/>
        <end position="2161"/>
    </location>
</feature>
<feature type="domain" description="Cadherin" evidence="16">
    <location>
        <begin position="27"/>
        <end position="135"/>
    </location>
</feature>
<name>A0A8J9ZXR2_BRALA</name>
<evidence type="ECO:0000256" key="9">
    <source>
        <dbReference type="ARBA" id="ARBA00023136"/>
    </source>
</evidence>
<sequence>MTPTWGIVVFLAVFGASAQAASPDFGASLPSTETINENVGGGVSVYDFTVTDADVESVTLSIQNSNPAGAPFEVSEVSYVAGTTTGRVSSTAGASFDFETTTSYTLTILATDGGGNSVTADLTVNIADVNEAPVITNIPNAGRTIGLNEDVGGSFQVFQVTATDVDNGNTISYSLIISGGGSDFAIDSSTGIITTSSPTGINYESGTTSYTLTVTATDSSLTDTGVLTVNLVDSNDESPVFSGSITNPVSLDEEVAVGTSAGQVPASDADFGGTDTITYQFISTQSDFTIDASTGVVYTAANLDYDAAGATQTWSLPIRAYDGASHSVTTTLTINLQDLNDNPPVCAQYVFTKQLPEGTTTSTNVATLSCSDSDGSSTNNQLSYSLSDSSGFFTLSGTEVRTSATLEYDDATAASQNWLYTMEVAVTDSGTSPQKNTATVTVVVEVTSVNDNNPVCTQATYTATPNEDETVDAVIQTLSCSDSDFGDDGDLTYAITSGNTDGKFYIHPTAGQIKLRTALDYETTPSYVLEATATDGGGTAVTATVSINVVNVNDMTPTFNPAFYTASVVETSATVGYVVATLTCADADSPDSEIQYSIVSGNSAGNFGITDNDNGNPLISVAVQIDYDAASEAQSYTLVVRAVDENGATTGLSSSAIIEVDITGNNDFTPSFAAANPTTPTLDEESQVGTVVVTFAASDSDRGADGTVSYEIINGNSAGNFEIDTTTGVVYTAKVIDYETMGNTKSYTLTVRASDGGSPVKTATQQVTIAVSDINDNTPVCTQYLYAVSLDENTAAGTAIAQLDCQDADDTTYGTVTYYEDPASSVFVLDTTSGAVTLDNFVLDYESGTTSYELKIKATDNDPVTPRTADITVTMYVNALNEDTPAFGQTIYTGGPLDEDTAIGTSVITIAATDADSGTDGTITYAITSPATSPFGLDSSSGLVTLVTALDYETATNYQLIVTATDGGGRVDTATVTVNVNDLNDNTPACTPSLLTTDLPEDTNTPYTVLTLTCSDGDAGTFGTLTYTLSQSPSSKFSIDNAGVIQLTTAVDFDGGETSYSLVATVTDNAVVVADRKSTTVPITVEVTSINEGAPVFDNAPYAVSVSEATSIGTAVYTASATDPDSTADSFGQITFSITSGDTLNLFEMDSNTGQIMAKATLDREAASSHTLQLKAEDGGTQSGTTSIVITLTDENDQTPECNPATYIETVAETEAVGFVVASLACTDTDDAAYGTLTYSITTGNTKLYFEMNGADLRLLKQLDYEDETTFSLSILVQDNSGNTPSNSATVPVSIYVDPSNEFTPYFSPETYSNTVFEDESVGATVVDVDAYDSDSSSNAHGQITYTILSGNSEGKFSIDSSTGEVILADTLDRESTASYTLTVRASDGVISGGTPNTNTTTVTITVGDANDNDPVCSPAVYTTALAEDSAVGVQVITVTCADDDDGTNAAIVYSMTSTYFGIGSSSGIITVSTVPDFDAGAPSTYSLTVKAVDGGVTQRTGTALVTITLTETNDYTPAFTQTSYSATVDENLAVGNAVVTVAATDSDAGDDGVIVYTMPTYTNFRLDENTGEITLKAELDYETAQSYDLVVTATDQSAALADRRSSSVTVYVTVNDVNDNEPSCSPATYTATIAEDTADATAVATLVCDDLDSGVNDDLVYAITSGDGLGQFAVSTVGVVSVVKDGTDDLDYETTQTYSLEVEVSDSGVPALTTTVQVGVTLTDVNEYAPDFNPDASAVSSYSINIAENVAVGATVMTIAATDNDTAQSVTFSFNPSSNKFLIDADSGAITVKSSLDYESVTSYALKVEAVDSGSPARTSTVDLAFSVTDVNDNDPVFSPTSYALQVQENTTDGTVVVSTACTDVEDATVVYALFSGNTGNVFGIATNGDIIMQDGTNLDYETLTAYTLLVTCSDTTATQRTVTATVQIEVTGYNEVAPAFTNSVLATFAADTYSATISEDSSLGDNVTQVWATDTDAGADGSIYYSITSGNSEGKFYIDSSTGYIMVNKELDREATASYVLIATATDGGTSPTRSSTATVSVTVSDVNDNTPLCTPSIYSNTLAEDSPAGTVVATIVCSDNDDGVNSQLTYTIMSGDTQGQFTVGTTGILTIGTGLDYENLQEYSMIIQVSDSAATTPLATNVTVAVDVTGVNEVPPVFNPTSYSVNISENSTQGITVETVIATDGDFGSQGDISYTISAGNGEQKFVIDSSSGAIGLAQTLDRETTASYQLTVLAIDDGGTSAFTGTTTVTVTITDVNDNTPVFGQSLYTVSLAETTAAGSAVVTVAATDIDEGTNANIQYSIVSGNTNNDLTIDPSTGAVTLSNPLNYEVTEDYTVTIRATDQGTPANSADATLSLTVNAVNEFPPDFTQSFWSVSILENSTYGDVVTTVAATDDDSYADGTVVFSITNGNGEAKFQMETTTGVIKLTANLDRENTDFYNLTVQATDMSTSPLSNSTYVEVTVIDSNDNYPTFSPTVYSATVPEDQAVSTTIDNVVVTDADIGTNAAISYSITAGNSEGKFSILSNGAIVLANTLNYENTTQYTLTVTTTDAGFPPLSSDATVSVTVGAVNEFAPVFDQDPYAATVNENATVGTVVTAVNATDDDDGSQGLVLYSIVAGNSERKWVIDEESGNISVATTLDRETTGTYELTVRAYDTYGVTPFNYTEVNVTITVLDINDNDPVFNPQTYSISILEGALVGTTVVKLTSTDLDINTNAVHDYVISAGNTGDAFELSNDELLLKNKLNHEIVGLYTLMIRATDQGDPVLAGEATVTVTVLAENEYQPVFQEDSSTVVVSEDAVLGTLIYNANATDNDTGTYGNLEFYITAGNGNNGATFLCDSSTGEVRLGTYLDRETNASYVLTITVYDHDAADANTMNDTMQVTITVSDVNDNTPTFSSDQFTVFVTENVVSGTLVTTMVADDIDAGTNAVVVYSIVYGSSNFVIDSSTGAITTTVTLDRETQDWYYLTVKAADQGSPVLSSVVGVTIWVTDENDNSPVFNPDNYIINIEEDVAVNSAFYMLRANDADSGTNAALTYDITNGDPLSQFSIATTGEVSVVSSLDRETTNQYILDVFVYDGGSPSLNATATVTVNVLDVNDNFPVFSLDPYVVSVYEDIAVGATVADVTATDADSGTNAQVSYTIIGGNEENKFVVNQADGPLLLASSLDRESNDTYNITLRAYDGGSPSLSTTVTVHITVLDVNDNTALWTDANYTFSISEDATVGTSVGNISASDIDISNNADLRYTITSGDSSNQFAIVDTTGNITVNGALDREAITNYTLTVQVTDLGNPALQNSVTVLIIVVDVNDNNPIFTQTLYETQYDENSNTGLSVLTVTATDADNGTNAAITYSILNTSTAGLNYFNIDSSSGQVSIGSSLDREADEIVTFVVVATDGGTPTLTGTTTARVNVTDLNDNPPVFNPDFYSLEIPYDSTSTESLTTVTATDADITTNAEIIFSLVDQTEFFTMEPFSGNFKRLAGSGNLEKDVKIVARAIARDGGSPQLSSALGYIRVDTYDVQDTGVNLTLAIPCASFTASQAAFLSSLAALFSPGRAGISFTTCSTTARRRLLQTDTTVVTLYALANNDTDSYAAIDQTKDFLTAQQVLDVLQADSTGTPNSALTTGDFNQYAITNVEEAFPTTTASTPFYDTWYGILTIVLCSVFAVILFVLLIVLIVWCCRKNKSSKKQQPRPRRPDTPTVIENAWTDQKKSTVITDQSGYKQDSVKQTSENPLVLAAATQFQRPRRVQPDRVRKTTNNRTELSSADANRREFDGRAVDPATGRTYLYNTKTGARKWLDTARTNLNNKRNNNSSEA</sequence>
<feature type="domain" description="Cadherin" evidence="16">
    <location>
        <begin position="3426"/>
        <end position="3537"/>
    </location>
</feature>
<organism evidence="17 18">
    <name type="scientific">Branchiostoma lanceolatum</name>
    <name type="common">Common lancelet</name>
    <name type="synonym">Amphioxus lanceolatum</name>
    <dbReference type="NCBI Taxonomy" id="7740"/>
    <lineage>
        <taxon>Eukaryota</taxon>
        <taxon>Metazoa</taxon>
        <taxon>Chordata</taxon>
        <taxon>Cephalochordata</taxon>
        <taxon>Leptocardii</taxon>
        <taxon>Amphioxiformes</taxon>
        <taxon>Branchiostomatidae</taxon>
        <taxon>Branchiostoma</taxon>
    </lineage>
</organism>
<accession>A0A8J9ZXR2</accession>
<dbReference type="PANTHER" id="PTHR24027:SF438">
    <property type="entry name" value="CADHERIN 23"/>
    <property type="match status" value="1"/>
</dbReference>
<evidence type="ECO:0000256" key="12">
    <source>
        <dbReference type="PROSITE-ProRule" id="PRU00043"/>
    </source>
</evidence>
<dbReference type="PANTHER" id="PTHR24027">
    <property type="entry name" value="CADHERIN-23"/>
    <property type="match status" value="1"/>
</dbReference>
<keyword evidence="7" id="KW-0130">Cell adhesion</keyword>
<keyword evidence="8 14" id="KW-1133">Transmembrane helix</keyword>
<feature type="domain" description="Cadherin" evidence="16">
    <location>
        <begin position="1203"/>
        <end position="1307"/>
    </location>
</feature>
<dbReference type="EMBL" id="OV696690">
    <property type="protein sequence ID" value="CAH1265265.1"/>
    <property type="molecule type" value="Genomic_DNA"/>
</dbReference>
<dbReference type="OrthoDB" id="10041159at2759"/>
<dbReference type="Pfam" id="PF00028">
    <property type="entry name" value="Cadherin"/>
    <property type="match status" value="31"/>
</dbReference>
<feature type="domain" description="Cadherin" evidence="16">
    <location>
        <begin position="1840"/>
        <end position="1942"/>
    </location>
</feature>
<keyword evidence="18" id="KW-1185">Reference proteome</keyword>
<evidence type="ECO:0000256" key="6">
    <source>
        <dbReference type="ARBA" id="ARBA00022837"/>
    </source>
</evidence>
<dbReference type="GO" id="GO:0008013">
    <property type="term" value="F:beta-catenin binding"/>
    <property type="evidence" value="ECO:0007669"/>
    <property type="project" value="TreeGrafter"/>
</dbReference>
<dbReference type="InterPro" id="IPR020894">
    <property type="entry name" value="Cadherin_CS"/>
</dbReference>
<keyword evidence="2" id="KW-0245">EGF-like domain</keyword>
<keyword evidence="10" id="KW-1015">Disulfide bond</keyword>
<feature type="signal peptide" evidence="15">
    <location>
        <begin position="1"/>
        <end position="20"/>
    </location>
</feature>
<feature type="domain" description="Cadherin" evidence="16">
    <location>
        <begin position="2689"/>
        <end position="2791"/>
    </location>
</feature>
<feature type="chain" id="PRO_5035435497" evidence="15">
    <location>
        <begin position="21"/>
        <end position="3820"/>
    </location>
</feature>
<keyword evidence="5" id="KW-0677">Repeat</keyword>
<feature type="domain" description="Cadherin" evidence="16">
    <location>
        <begin position="2162"/>
        <end position="2267"/>
    </location>
</feature>
<feature type="compositionally biased region" description="Polar residues" evidence="13">
    <location>
        <begin position="3760"/>
        <end position="3770"/>
    </location>
</feature>
<comment type="subcellular location">
    <subcellularLocation>
        <location evidence="1">Membrane</location>
        <topology evidence="1">Single-pass membrane protein</topology>
    </subcellularLocation>
</comment>
<keyword evidence="3 14" id="KW-0812">Transmembrane</keyword>
<dbReference type="FunFam" id="2.60.40.60:FF:000013">
    <property type="entry name" value="Cadherin EGF LAG seven-pass G-type receptor"/>
    <property type="match status" value="3"/>
</dbReference>
<evidence type="ECO:0000256" key="11">
    <source>
        <dbReference type="ARBA" id="ARBA00023180"/>
    </source>
</evidence>
<feature type="domain" description="Cadherin" evidence="16">
    <location>
        <begin position="2373"/>
        <end position="2477"/>
    </location>
</feature>
<evidence type="ECO:0000259" key="16">
    <source>
        <dbReference type="PROSITE" id="PS50268"/>
    </source>
</evidence>
<feature type="domain" description="Cadherin" evidence="16">
    <location>
        <begin position="1418"/>
        <end position="1520"/>
    </location>
</feature>
<protein>
    <submittedName>
        <fullName evidence="17">FAT4 protein</fullName>
    </submittedName>
</protein>
<feature type="domain" description="Cadherin" evidence="16">
    <location>
        <begin position="1739"/>
        <end position="1839"/>
    </location>
</feature>
<dbReference type="FunFam" id="2.60.40.60:FF:000181">
    <property type="entry name" value="Predicted protein"/>
    <property type="match status" value="4"/>
</dbReference>
<feature type="domain" description="Cadherin" evidence="16">
    <location>
        <begin position="991"/>
        <end position="1097"/>
    </location>
</feature>
<keyword evidence="9 14" id="KW-0472">Membrane</keyword>
<evidence type="ECO:0000256" key="7">
    <source>
        <dbReference type="ARBA" id="ARBA00022889"/>
    </source>
</evidence>
<proteinExistence type="predicted"/>
<dbReference type="CDD" id="cd11304">
    <property type="entry name" value="Cadherin_repeat"/>
    <property type="match status" value="33"/>
</dbReference>
<feature type="domain" description="Cadherin" evidence="16">
    <location>
        <begin position="1951"/>
        <end position="2060"/>
    </location>
</feature>
<feature type="domain" description="Cadherin" evidence="16">
    <location>
        <begin position="3319"/>
        <end position="3425"/>
    </location>
</feature>
<feature type="domain" description="Cadherin" evidence="16">
    <location>
        <begin position="2268"/>
        <end position="2372"/>
    </location>
</feature>
<feature type="domain" description="Cadherin" evidence="16">
    <location>
        <begin position="1626"/>
        <end position="1733"/>
    </location>
</feature>
<feature type="domain" description="Cadherin" evidence="16">
    <location>
        <begin position="243"/>
        <end position="346"/>
    </location>
</feature>
<feature type="transmembrane region" description="Helical" evidence="14">
    <location>
        <begin position="3656"/>
        <end position="3684"/>
    </location>
</feature>
<keyword evidence="4 15" id="KW-0732">Signal</keyword>
<evidence type="ECO:0000256" key="10">
    <source>
        <dbReference type="ARBA" id="ARBA00023157"/>
    </source>
</evidence>
<gene>
    <name evidence="17" type="primary">FAT4</name>
    <name evidence="17" type="ORF">BLAG_LOCUS19313</name>
</gene>
<dbReference type="SMART" id="SM00112">
    <property type="entry name" value="CA"/>
    <property type="match status" value="33"/>
</dbReference>
<dbReference type="InterPro" id="IPR039808">
    <property type="entry name" value="Cadherin"/>
</dbReference>
<evidence type="ECO:0000313" key="18">
    <source>
        <dbReference type="Proteomes" id="UP000838412"/>
    </source>
</evidence>
<feature type="domain" description="Cadherin" evidence="16">
    <location>
        <begin position="1098"/>
        <end position="1202"/>
    </location>
</feature>
<dbReference type="PROSITE" id="PS50268">
    <property type="entry name" value="CADHERIN_2"/>
    <property type="match status" value="33"/>
</dbReference>
<feature type="domain" description="Cadherin" evidence="16">
    <location>
        <begin position="1308"/>
        <end position="1421"/>
    </location>
</feature>
<dbReference type="GO" id="GO:0045296">
    <property type="term" value="F:cadherin binding"/>
    <property type="evidence" value="ECO:0007669"/>
    <property type="project" value="TreeGrafter"/>
</dbReference>
<keyword evidence="6 12" id="KW-0106">Calcium</keyword>
<dbReference type="PROSITE" id="PS00232">
    <property type="entry name" value="CADHERIN_1"/>
    <property type="match status" value="11"/>
</dbReference>
<dbReference type="GO" id="GO:0016342">
    <property type="term" value="C:catenin complex"/>
    <property type="evidence" value="ECO:0007669"/>
    <property type="project" value="TreeGrafter"/>
</dbReference>
<dbReference type="Proteomes" id="UP000838412">
    <property type="component" value="Chromosome 5"/>
</dbReference>
<dbReference type="FunFam" id="2.60.40.60:FF:000146">
    <property type="entry name" value="cadherin-23 isoform X1"/>
    <property type="match status" value="1"/>
</dbReference>
<dbReference type="SUPFAM" id="SSF49313">
    <property type="entry name" value="Cadherin-like"/>
    <property type="match status" value="33"/>
</dbReference>
<evidence type="ECO:0000256" key="2">
    <source>
        <dbReference type="ARBA" id="ARBA00022536"/>
    </source>
</evidence>
<feature type="domain" description="Cadherin" evidence="16">
    <location>
        <begin position="139"/>
        <end position="241"/>
    </location>
</feature>
<evidence type="ECO:0000256" key="8">
    <source>
        <dbReference type="ARBA" id="ARBA00022989"/>
    </source>
</evidence>
<evidence type="ECO:0000256" key="3">
    <source>
        <dbReference type="ARBA" id="ARBA00022692"/>
    </source>
</evidence>
<evidence type="ECO:0000256" key="13">
    <source>
        <dbReference type="SAM" id="MobiDB-lite"/>
    </source>
</evidence>
<feature type="domain" description="Cadherin" evidence="16">
    <location>
        <begin position="2792"/>
        <end position="2901"/>
    </location>
</feature>
<evidence type="ECO:0000313" key="17">
    <source>
        <dbReference type="EMBL" id="CAH1265265.1"/>
    </source>
</evidence>
<dbReference type="GO" id="GO:0005509">
    <property type="term" value="F:calcium ion binding"/>
    <property type="evidence" value="ECO:0007669"/>
    <property type="project" value="UniProtKB-UniRule"/>
</dbReference>
<feature type="domain" description="Cadherin" evidence="16">
    <location>
        <begin position="674"/>
        <end position="781"/>
    </location>
</feature>
<dbReference type="FunFam" id="2.60.40.60:FF:000015">
    <property type="entry name" value="FAT atypical cadherin 1"/>
    <property type="match status" value="4"/>
</dbReference>
<dbReference type="InterPro" id="IPR015919">
    <property type="entry name" value="Cadherin-like_sf"/>
</dbReference>
<feature type="domain" description="Cadherin" evidence="16">
    <location>
        <begin position="457"/>
        <end position="559"/>
    </location>
</feature>
<evidence type="ECO:0000256" key="14">
    <source>
        <dbReference type="SAM" id="Phobius"/>
    </source>
</evidence>
<reference evidence="17" key="1">
    <citation type="submission" date="2022-01" db="EMBL/GenBank/DDBJ databases">
        <authorList>
            <person name="Braso-Vives M."/>
        </authorList>
    </citation>
    <scope>NUCLEOTIDE SEQUENCE</scope>
</reference>
<dbReference type="GO" id="GO:0007156">
    <property type="term" value="P:homophilic cell adhesion via plasma membrane adhesion molecules"/>
    <property type="evidence" value="ECO:0007669"/>
    <property type="project" value="InterPro"/>
</dbReference>
<dbReference type="Gene3D" id="2.60.40.60">
    <property type="entry name" value="Cadherins"/>
    <property type="match status" value="33"/>
</dbReference>
<keyword evidence="11" id="KW-0325">Glycoprotein</keyword>
<dbReference type="FunFam" id="2.60.40.60:FF:000024">
    <property type="entry name" value="FAT atypical cadherin 3"/>
    <property type="match status" value="1"/>
</dbReference>
<feature type="domain" description="Cadherin" evidence="16">
    <location>
        <begin position="3109"/>
        <end position="3220"/>
    </location>
</feature>
<dbReference type="FunFam" id="2.60.40.60:FF:000020">
    <property type="entry name" value="Dachsous cadherin-related 1b"/>
    <property type="match status" value="7"/>
</dbReference>
<feature type="domain" description="Cadherin" evidence="16">
    <location>
        <begin position="3214"/>
        <end position="3318"/>
    </location>
</feature>
<evidence type="ECO:0000256" key="5">
    <source>
        <dbReference type="ARBA" id="ARBA00022737"/>
    </source>
</evidence>
<feature type="domain" description="Cadherin" evidence="16">
    <location>
        <begin position="1521"/>
        <end position="1629"/>
    </location>
</feature>
<evidence type="ECO:0000256" key="15">
    <source>
        <dbReference type="SAM" id="SignalP"/>
    </source>
</evidence>
<feature type="domain" description="Cadherin" evidence="16">
    <location>
        <begin position="560"/>
        <end position="672"/>
    </location>
</feature>
<evidence type="ECO:0000256" key="4">
    <source>
        <dbReference type="ARBA" id="ARBA00022729"/>
    </source>
</evidence>
<feature type="domain" description="Cadherin" evidence="16">
    <location>
        <begin position="347"/>
        <end position="456"/>
    </location>
</feature>
<dbReference type="InterPro" id="IPR002126">
    <property type="entry name" value="Cadherin-like_dom"/>
</dbReference>
<evidence type="ECO:0000256" key="1">
    <source>
        <dbReference type="ARBA" id="ARBA00004167"/>
    </source>
</evidence>
<feature type="domain" description="Cadherin" evidence="16">
    <location>
        <begin position="782"/>
        <end position="887"/>
    </location>
</feature>
<feature type="domain" description="Cadherin" evidence="16">
    <location>
        <begin position="3005"/>
        <end position="3108"/>
    </location>
</feature>